<sequence length="137" mass="14855">MNAPLDPAPVLEAADRLIAAFAATDTDAYFACFHEDATFLFHTEPEILPDRAAYERIWAGWVDAGWHVVSCESSDRVVTVVGDTAVFAHSVHTVTEVDGVTEETQERESIVFTRSDRGLTAVHEHLSPVGSGAEVTA</sequence>
<organism evidence="2 3">
    <name type="scientific">Microbacterium azadirachtae</name>
    <dbReference type="NCBI Taxonomy" id="582680"/>
    <lineage>
        <taxon>Bacteria</taxon>
        <taxon>Bacillati</taxon>
        <taxon>Actinomycetota</taxon>
        <taxon>Actinomycetes</taxon>
        <taxon>Micrococcales</taxon>
        <taxon>Microbacteriaceae</taxon>
        <taxon>Microbacterium</taxon>
    </lineage>
</organism>
<dbReference type="Pfam" id="PF13474">
    <property type="entry name" value="SnoaL_3"/>
    <property type="match status" value="1"/>
</dbReference>
<keyword evidence="2" id="KW-0808">Transferase</keyword>
<dbReference type="AlphaFoldDB" id="A0A0F0LRJ9"/>
<keyword evidence="2" id="KW-0418">Kinase</keyword>
<keyword evidence="3" id="KW-1185">Reference proteome</keyword>
<proteinExistence type="predicted"/>
<dbReference type="STRING" id="582680.RS86_01267"/>
<dbReference type="PATRIC" id="fig|582680.6.peg.1302"/>
<dbReference type="GO" id="GO:0016301">
    <property type="term" value="F:kinase activity"/>
    <property type="evidence" value="ECO:0007669"/>
    <property type="project" value="UniProtKB-KW"/>
</dbReference>
<name>A0A0F0LRJ9_9MICO</name>
<gene>
    <name evidence="2" type="ORF">RS86_01267</name>
</gene>
<accession>A0A0F0LRJ9</accession>
<evidence type="ECO:0000259" key="1">
    <source>
        <dbReference type="Pfam" id="PF13474"/>
    </source>
</evidence>
<dbReference type="Gene3D" id="3.10.450.50">
    <property type="match status" value="1"/>
</dbReference>
<feature type="domain" description="SnoaL-like" evidence="1">
    <location>
        <begin position="10"/>
        <end position="128"/>
    </location>
</feature>
<evidence type="ECO:0000313" key="3">
    <source>
        <dbReference type="Proteomes" id="UP000033740"/>
    </source>
</evidence>
<dbReference type="SUPFAM" id="SSF54427">
    <property type="entry name" value="NTF2-like"/>
    <property type="match status" value="1"/>
</dbReference>
<dbReference type="RefSeq" id="WP_045271345.1">
    <property type="nucleotide sequence ID" value="NZ_JYIX01000030.1"/>
</dbReference>
<dbReference type="InterPro" id="IPR032710">
    <property type="entry name" value="NTF2-like_dom_sf"/>
</dbReference>
<evidence type="ECO:0000313" key="2">
    <source>
        <dbReference type="EMBL" id="KJL34166.1"/>
    </source>
</evidence>
<comment type="caution">
    <text evidence="2">The sequence shown here is derived from an EMBL/GenBank/DDBJ whole genome shotgun (WGS) entry which is preliminary data.</text>
</comment>
<reference evidence="2 3" key="1">
    <citation type="submission" date="2015-02" db="EMBL/GenBank/DDBJ databases">
        <title>Draft genome sequences of ten Microbacterium spp. with emphasis on heavy metal contaminated environments.</title>
        <authorList>
            <person name="Corretto E."/>
        </authorList>
    </citation>
    <scope>NUCLEOTIDE SEQUENCE [LARGE SCALE GENOMIC DNA]</scope>
    <source>
        <strain evidence="2 3">ARN176</strain>
    </source>
</reference>
<dbReference type="Proteomes" id="UP000033740">
    <property type="component" value="Unassembled WGS sequence"/>
</dbReference>
<dbReference type="EMBL" id="JYIX01000030">
    <property type="protein sequence ID" value="KJL34166.1"/>
    <property type="molecule type" value="Genomic_DNA"/>
</dbReference>
<dbReference type="InterPro" id="IPR037401">
    <property type="entry name" value="SnoaL-like"/>
</dbReference>
<protein>
    <submittedName>
        <fullName evidence="2">Calcium/calmodulin dependent protein kinase II Association</fullName>
    </submittedName>
</protein>